<keyword evidence="3" id="KW-1185">Reference proteome</keyword>
<dbReference type="Proteomes" id="UP001155280">
    <property type="component" value="Unassembled WGS sequence"/>
</dbReference>
<accession>A0A9X2KXZ0</accession>
<name>A0A9X2KXZ0_9FLAO</name>
<gene>
    <name evidence="2" type="ORF">MKO06_10580</name>
</gene>
<comment type="caution">
    <text evidence="2">The sequence shown here is derived from an EMBL/GenBank/DDBJ whole genome shotgun (WGS) entry which is preliminary data.</text>
</comment>
<reference evidence="2" key="1">
    <citation type="submission" date="2022-07" db="EMBL/GenBank/DDBJ databases">
        <title>Gramela sediminis sp. nov., isolated from deep-sea sediment of the Indian Ocean.</title>
        <authorList>
            <person name="Shi H."/>
        </authorList>
    </citation>
    <scope>NUCLEOTIDE SEQUENCE</scope>
    <source>
        <strain evidence="2">GC03-9</strain>
    </source>
</reference>
<evidence type="ECO:0000256" key="1">
    <source>
        <dbReference type="SAM" id="MobiDB-lite"/>
    </source>
</evidence>
<sequence length="133" mass="15265">MENIKAQKLLNKIQRDLMRNGIIINTLVEDLKELRKLVVEENIPLLAKVTRLTYEHIEENDDFLIAIPDDEPLEEELEGAEAEATAETDSEEVTGQESLEYMLSLMADHSNKLNEMELREYVRSLKDAAGESY</sequence>
<feature type="region of interest" description="Disordered" evidence="1">
    <location>
        <begin position="74"/>
        <end position="94"/>
    </location>
</feature>
<dbReference type="RefSeq" id="WP_241551146.1">
    <property type="nucleotide sequence ID" value="NZ_JANCNS010000002.1"/>
</dbReference>
<evidence type="ECO:0000313" key="3">
    <source>
        <dbReference type="Proteomes" id="UP001155280"/>
    </source>
</evidence>
<dbReference type="EMBL" id="JANCNS010000002">
    <property type="protein sequence ID" value="MCP9200357.1"/>
    <property type="molecule type" value="Genomic_DNA"/>
</dbReference>
<dbReference type="AlphaFoldDB" id="A0A9X2KXZ0"/>
<proteinExistence type="predicted"/>
<organism evidence="2 3">
    <name type="scientific">Christiangramia oceanisediminis</name>
    <dbReference type="NCBI Taxonomy" id="2920386"/>
    <lineage>
        <taxon>Bacteria</taxon>
        <taxon>Pseudomonadati</taxon>
        <taxon>Bacteroidota</taxon>
        <taxon>Flavobacteriia</taxon>
        <taxon>Flavobacteriales</taxon>
        <taxon>Flavobacteriaceae</taxon>
        <taxon>Christiangramia</taxon>
    </lineage>
</organism>
<evidence type="ECO:0000313" key="2">
    <source>
        <dbReference type="EMBL" id="MCP9200357.1"/>
    </source>
</evidence>
<protein>
    <submittedName>
        <fullName evidence="2">Uncharacterized protein</fullName>
    </submittedName>
</protein>